<name>A0ABW8T9V7_9CLOT</name>
<sequence>MVKPVKLTTLLKAKSGVSKEDFKRHCLDEYSPIVLKLRKLKGYRINIAIDEYQDKAGELTYDGTAELCWDSINDMKKDLASNAGAELLADADSCMQKTHIYLEEHTLLNVTAEI</sequence>
<evidence type="ECO:0000259" key="1">
    <source>
        <dbReference type="Pfam" id="PF07110"/>
    </source>
</evidence>
<protein>
    <submittedName>
        <fullName evidence="2">EthD family reductase</fullName>
    </submittedName>
</protein>
<reference evidence="2 3" key="1">
    <citation type="submission" date="2024-11" db="EMBL/GenBank/DDBJ databases">
        <authorList>
            <person name="Heng Y.C."/>
            <person name="Lim A.C.H."/>
            <person name="Lee J.K.Y."/>
            <person name="Kittelmann S."/>
        </authorList>
    </citation>
    <scope>NUCLEOTIDE SEQUENCE [LARGE SCALE GENOMIC DNA]</scope>
    <source>
        <strain evidence="2 3">WILCCON 0185</strain>
    </source>
</reference>
<dbReference type="Pfam" id="PF07110">
    <property type="entry name" value="EthD"/>
    <property type="match status" value="1"/>
</dbReference>
<dbReference type="InterPro" id="IPR011008">
    <property type="entry name" value="Dimeric_a/b-barrel"/>
</dbReference>
<keyword evidence="3" id="KW-1185">Reference proteome</keyword>
<dbReference type="EMBL" id="JBJHZZ010000027">
    <property type="protein sequence ID" value="MFL0248700.1"/>
    <property type="molecule type" value="Genomic_DNA"/>
</dbReference>
<organism evidence="2 3">
    <name type="scientific">Candidatus Clostridium stratigraminis</name>
    <dbReference type="NCBI Taxonomy" id="3381661"/>
    <lineage>
        <taxon>Bacteria</taxon>
        <taxon>Bacillati</taxon>
        <taxon>Bacillota</taxon>
        <taxon>Clostridia</taxon>
        <taxon>Eubacteriales</taxon>
        <taxon>Clostridiaceae</taxon>
        <taxon>Clostridium</taxon>
    </lineage>
</organism>
<dbReference type="Proteomes" id="UP001623591">
    <property type="component" value="Unassembled WGS sequence"/>
</dbReference>
<evidence type="ECO:0000313" key="2">
    <source>
        <dbReference type="EMBL" id="MFL0248700.1"/>
    </source>
</evidence>
<dbReference type="InterPro" id="IPR009799">
    <property type="entry name" value="EthD_dom"/>
</dbReference>
<dbReference type="RefSeq" id="WP_406771127.1">
    <property type="nucleotide sequence ID" value="NZ_JBJHZZ010000027.1"/>
</dbReference>
<dbReference type="SUPFAM" id="SSF54909">
    <property type="entry name" value="Dimeric alpha+beta barrel"/>
    <property type="match status" value="1"/>
</dbReference>
<dbReference type="NCBIfam" id="TIGR02118">
    <property type="entry name" value="EthD family reductase"/>
    <property type="match status" value="1"/>
</dbReference>
<comment type="caution">
    <text evidence="2">The sequence shown here is derived from an EMBL/GenBank/DDBJ whole genome shotgun (WGS) entry which is preliminary data.</text>
</comment>
<feature type="domain" description="EthD" evidence="1">
    <location>
        <begin position="14"/>
        <end position="92"/>
    </location>
</feature>
<proteinExistence type="predicted"/>
<gene>
    <name evidence="2" type="ORF">ACJDUG_17295</name>
</gene>
<evidence type="ECO:0000313" key="3">
    <source>
        <dbReference type="Proteomes" id="UP001623591"/>
    </source>
</evidence>
<dbReference type="Gene3D" id="3.30.70.100">
    <property type="match status" value="1"/>
</dbReference>
<accession>A0ABW8T9V7</accession>